<dbReference type="AlphaFoldDB" id="A0AAD7GKW1"/>
<protein>
    <submittedName>
        <fullName evidence="2">Uncharacterized protein</fullName>
    </submittedName>
</protein>
<proteinExistence type="predicted"/>
<accession>A0AAD7GKW1</accession>
<feature type="region of interest" description="Disordered" evidence="1">
    <location>
        <begin position="81"/>
        <end position="124"/>
    </location>
</feature>
<reference evidence="2" key="1">
    <citation type="submission" date="2023-03" db="EMBL/GenBank/DDBJ databases">
        <title>Massive genome expansion in bonnet fungi (Mycena s.s.) driven by repeated elements and novel gene families across ecological guilds.</title>
        <authorList>
            <consortium name="Lawrence Berkeley National Laboratory"/>
            <person name="Harder C.B."/>
            <person name="Miyauchi S."/>
            <person name="Viragh M."/>
            <person name="Kuo A."/>
            <person name="Thoen E."/>
            <person name="Andreopoulos B."/>
            <person name="Lu D."/>
            <person name="Skrede I."/>
            <person name="Drula E."/>
            <person name="Henrissat B."/>
            <person name="Morin E."/>
            <person name="Kohler A."/>
            <person name="Barry K."/>
            <person name="LaButti K."/>
            <person name="Morin E."/>
            <person name="Salamov A."/>
            <person name="Lipzen A."/>
            <person name="Mereny Z."/>
            <person name="Hegedus B."/>
            <person name="Baldrian P."/>
            <person name="Stursova M."/>
            <person name="Weitz H."/>
            <person name="Taylor A."/>
            <person name="Grigoriev I.V."/>
            <person name="Nagy L.G."/>
            <person name="Martin F."/>
            <person name="Kauserud H."/>
        </authorList>
    </citation>
    <scope>NUCLEOTIDE SEQUENCE</scope>
    <source>
        <strain evidence="2">CBHHK067</strain>
    </source>
</reference>
<name>A0AAD7GKW1_MYCRO</name>
<comment type="caution">
    <text evidence="2">The sequence shown here is derived from an EMBL/GenBank/DDBJ whole genome shotgun (WGS) entry which is preliminary data.</text>
</comment>
<evidence type="ECO:0000256" key="1">
    <source>
        <dbReference type="SAM" id="MobiDB-lite"/>
    </source>
</evidence>
<organism evidence="2 3">
    <name type="scientific">Mycena rosella</name>
    <name type="common">Pink bonnet</name>
    <name type="synonym">Agaricus rosellus</name>
    <dbReference type="NCBI Taxonomy" id="1033263"/>
    <lineage>
        <taxon>Eukaryota</taxon>
        <taxon>Fungi</taxon>
        <taxon>Dikarya</taxon>
        <taxon>Basidiomycota</taxon>
        <taxon>Agaricomycotina</taxon>
        <taxon>Agaricomycetes</taxon>
        <taxon>Agaricomycetidae</taxon>
        <taxon>Agaricales</taxon>
        <taxon>Marasmiineae</taxon>
        <taxon>Mycenaceae</taxon>
        <taxon>Mycena</taxon>
    </lineage>
</organism>
<keyword evidence="3" id="KW-1185">Reference proteome</keyword>
<sequence length="255" mass="28028">MGNWSRQKLPGARKMTRGGKPHAHPKNLRGCTESGEEGATRRPLHNPVPRRLQPEGSPAPELNNLKLTQARMLIIDPETGIFLKDMPPSDPRASQPATRPGSDSRLPNSRPQTPPRSPCGAEGGISIRPVHPSAFFDPANFDEPASSKPARELSDAEFFRLEHVPCCLKCVFFAVWAVQILSAWAKARAEPVTTPAPAHIDIDIEPPPQPTRAHFEPEPTLNATSNLLESYAARDPPRLNQCRINILHVTIPIMS</sequence>
<feature type="compositionally biased region" description="Basic residues" evidence="1">
    <location>
        <begin position="14"/>
        <end position="27"/>
    </location>
</feature>
<dbReference type="EMBL" id="JARKIE010000051">
    <property type="protein sequence ID" value="KAJ7692623.1"/>
    <property type="molecule type" value="Genomic_DNA"/>
</dbReference>
<evidence type="ECO:0000313" key="3">
    <source>
        <dbReference type="Proteomes" id="UP001221757"/>
    </source>
</evidence>
<evidence type="ECO:0000313" key="2">
    <source>
        <dbReference type="EMBL" id="KAJ7692623.1"/>
    </source>
</evidence>
<gene>
    <name evidence="2" type="ORF">B0H17DRAFT_1133095</name>
</gene>
<dbReference type="Proteomes" id="UP001221757">
    <property type="component" value="Unassembled WGS sequence"/>
</dbReference>
<feature type="region of interest" description="Disordered" evidence="1">
    <location>
        <begin position="1"/>
        <end position="64"/>
    </location>
</feature>